<dbReference type="EMBL" id="CVRI01000024">
    <property type="protein sequence ID" value="CRK92193.1"/>
    <property type="molecule type" value="Genomic_DNA"/>
</dbReference>
<evidence type="ECO:0000313" key="1">
    <source>
        <dbReference type="EMBL" id="CRK92193.1"/>
    </source>
</evidence>
<keyword evidence="2" id="KW-1185">Reference proteome</keyword>
<gene>
    <name evidence="1" type="ORF">CLUMA_CG005790</name>
</gene>
<sequence length="83" mass="9918">MALKCLQMFITKEESEKMRGEKFPEKRRNVTDVQNTKLIFLFFCPPLESQRKALKLVCWVTVASHKVYARHHQMYFRANGVFH</sequence>
<evidence type="ECO:0000313" key="2">
    <source>
        <dbReference type="Proteomes" id="UP000183832"/>
    </source>
</evidence>
<name>A0A1J1I1E7_9DIPT</name>
<dbReference type="AlphaFoldDB" id="A0A1J1I1E7"/>
<reference evidence="1 2" key="1">
    <citation type="submission" date="2015-04" db="EMBL/GenBank/DDBJ databases">
        <authorList>
            <person name="Syromyatnikov M.Y."/>
            <person name="Popov V.N."/>
        </authorList>
    </citation>
    <scope>NUCLEOTIDE SEQUENCE [LARGE SCALE GENOMIC DNA]</scope>
</reference>
<accession>A0A1J1I1E7</accession>
<proteinExistence type="predicted"/>
<organism evidence="1 2">
    <name type="scientific">Clunio marinus</name>
    <dbReference type="NCBI Taxonomy" id="568069"/>
    <lineage>
        <taxon>Eukaryota</taxon>
        <taxon>Metazoa</taxon>
        <taxon>Ecdysozoa</taxon>
        <taxon>Arthropoda</taxon>
        <taxon>Hexapoda</taxon>
        <taxon>Insecta</taxon>
        <taxon>Pterygota</taxon>
        <taxon>Neoptera</taxon>
        <taxon>Endopterygota</taxon>
        <taxon>Diptera</taxon>
        <taxon>Nematocera</taxon>
        <taxon>Chironomoidea</taxon>
        <taxon>Chironomidae</taxon>
        <taxon>Clunio</taxon>
    </lineage>
</organism>
<protein>
    <submittedName>
        <fullName evidence="1">CLUMA_CG005790, isoform A</fullName>
    </submittedName>
</protein>
<dbReference type="Proteomes" id="UP000183832">
    <property type="component" value="Unassembled WGS sequence"/>
</dbReference>